<evidence type="ECO:0000256" key="1">
    <source>
        <dbReference type="ARBA" id="ARBA00002378"/>
    </source>
</evidence>
<name>A0ABT9J7M1_9RHOB</name>
<keyword evidence="6" id="KW-0874">Quinone</keyword>
<feature type="transmembrane region" description="Helical" evidence="6">
    <location>
        <begin position="158"/>
        <end position="182"/>
    </location>
</feature>
<feature type="transmembrane region" description="Helical" evidence="6">
    <location>
        <begin position="443"/>
        <end position="466"/>
    </location>
</feature>
<comment type="function">
    <text evidence="1 6">NDH-1 shuttles electrons from NADH, via FMN and iron-sulfur (Fe-S) centers, to quinones in the respiratory chain. The immediate electron acceptor for the enzyme in this species is believed to be ubiquinone. Couples the redox reaction to proton translocation (for every two electrons transferred, four hydrogen ions are translocated across the cytoplasmic membrane), and thus conserves the redox energy in a proton gradient.</text>
</comment>
<dbReference type="RefSeq" id="WP_305961658.1">
    <property type="nucleotide sequence ID" value="NZ_JAVAMQ010000001.1"/>
</dbReference>
<evidence type="ECO:0000256" key="8">
    <source>
        <dbReference type="SAM" id="MobiDB-lite"/>
    </source>
</evidence>
<keyword evidence="6" id="KW-0813">Transport</keyword>
<keyword evidence="6" id="KW-1278">Translocase</keyword>
<feature type="compositionally biased region" description="Pro residues" evidence="8">
    <location>
        <begin position="509"/>
        <end position="518"/>
    </location>
</feature>
<evidence type="ECO:0000256" key="6">
    <source>
        <dbReference type="HAMAP-Rule" id="MF_00445"/>
    </source>
</evidence>
<dbReference type="NCBIfam" id="NF004440">
    <property type="entry name" value="PRK05777.1-3"/>
    <property type="match status" value="1"/>
</dbReference>
<feature type="transmembrane region" description="Helical" evidence="6">
    <location>
        <begin position="402"/>
        <end position="422"/>
    </location>
</feature>
<dbReference type="Proteomes" id="UP001224997">
    <property type="component" value="Unassembled WGS sequence"/>
</dbReference>
<evidence type="ECO:0000313" key="10">
    <source>
        <dbReference type="EMBL" id="MDP5305786.1"/>
    </source>
</evidence>
<feature type="transmembrane region" description="Helical" evidence="6">
    <location>
        <begin position="6"/>
        <end position="29"/>
    </location>
</feature>
<dbReference type="EC" id="7.1.1.-" evidence="6"/>
<keyword evidence="5 6" id="KW-0472">Membrane</keyword>
<feature type="region of interest" description="Disordered" evidence="8">
    <location>
        <begin position="482"/>
        <end position="518"/>
    </location>
</feature>
<comment type="caution">
    <text evidence="10">The sequence shown here is derived from an EMBL/GenBank/DDBJ whole genome shotgun (WGS) entry which is preliminary data.</text>
</comment>
<comment type="catalytic activity">
    <reaction evidence="6">
        <text>a quinone + NADH + 5 H(+)(in) = a quinol + NAD(+) + 4 H(+)(out)</text>
        <dbReference type="Rhea" id="RHEA:57888"/>
        <dbReference type="ChEBI" id="CHEBI:15378"/>
        <dbReference type="ChEBI" id="CHEBI:24646"/>
        <dbReference type="ChEBI" id="CHEBI:57540"/>
        <dbReference type="ChEBI" id="CHEBI:57945"/>
        <dbReference type="ChEBI" id="CHEBI:132124"/>
    </reaction>
</comment>
<evidence type="ECO:0000256" key="3">
    <source>
        <dbReference type="ARBA" id="ARBA00022692"/>
    </source>
</evidence>
<dbReference type="InterPro" id="IPR010096">
    <property type="entry name" value="NADH-Q_OxRdtase_suN/2"/>
</dbReference>
<feature type="transmembrane region" description="Helical" evidence="6">
    <location>
        <begin position="271"/>
        <end position="290"/>
    </location>
</feature>
<evidence type="ECO:0000256" key="4">
    <source>
        <dbReference type="ARBA" id="ARBA00022989"/>
    </source>
</evidence>
<dbReference type="PANTHER" id="PTHR22773">
    <property type="entry name" value="NADH DEHYDROGENASE"/>
    <property type="match status" value="1"/>
</dbReference>
<dbReference type="Pfam" id="PF00361">
    <property type="entry name" value="Proton_antipo_M"/>
    <property type="match status" value="1"/>
</dbReference>
<feature type="transmembrane region" description="Helical" evidence="6">
    <location>
        <begin position="297"/>
        <end position="319"/>
    </location>
</feature>
<comment type="subunit">
    <text evidence="6">NDH-1 is composed of 14 different subunits. Subunits NuoA, H, J, K, L, M, N constitute the membrane sector of the complex.</text>
</comment>
<comment type="subcellular location">
    <subcellularLocation>
        <location evidence="6">Cell membrane</location>
        <topology evidence="6">Multi-pass membrane protein</topology>
    </subcellularLocation>
    <subcellularLocation>
        <location evidence="2">Endomembrane system</location>
        <topology evidence="2">Multi-pass membrane protein</topology>
    </subcellularLocation>
    <subcellularLocation>
        <location evidence="7">Membrane</location>
        <topology evidence="7">Multi-pass membrane protein</topology>
    </subcellularLocation>
</comment>
<organism evidence="10 11">
    <name type="scientific">Paracoccus spongiarum</name>
    <dbReference type="NCBI Taxonomy" id="3064387"/>
    <lineage>
        <taxon>Bacteria</taxon>
        <taxon>Pseudomonadati</taxon>
        <taxon>Pseudomonadota</taxon>
        <taxon>Alphaproteobacteria</taxon>
        <taxon>Rhodobacterales</taxon>
        <taxon>Paracoccaceae</taxon>
        <taxon>Paracoccus</taxon>
    </lineage>
</organism>
<sequence>MTALDLSTILPELLLAIFAMAALLAGAWFGKDAIARQILWATVAALLLAGLYVGFADRPAQIGFFGMFHDDAFARFAKVTLLISAAAVLAMSADYMGRHGLMRFEYPILIALAALGMMMMVSAGDLLALYMGLELQSLSLYVVAAMRRESVKSSEAGLKYFVLGALSSGMLLYGASLVYGFAGTTSFEGIFSTISAGQMSLGLLFGLVFLLVGLAFKVSAVPFHMWTPDVYEGAPTPVTAFFATAPKVAAMALLARLMFDAFGNVPGDWGQIIAALAVLSMFLGSIAGIGQRNIKRLMAYSSIAHMGFALVGLAAGTAYGVQAMLTYMAIYAVMNVGTFAFILSLERDGRPVTDLDSLNRFAQAEPLKGFAVLFLMFSLAGVPPFLGFFAKFGVLSAAVQSGMAWLAVLGVIASVIGAFYYLRIVYYMFFGAETEGVQSRMGLVQFLALVVPAAILLLGAVTMLGVDDAAATAAQSLVGPEPTAAEAGMDGAGPQVSGEAPEAVTLPAPATPPETPRE</sequence>
<comment type="similarity">
    <text evidence="6">Belongs to the complex I subunit 2 family.</text>
</comment>
<gene>
    <name evidence="6 10" type="primary">nuoN</name>
    <name evidence="10" type="ORF">Q5Y72_01585</name>
</gene>
<keyword evidence="6" id="KW-0830">Ubiquinone</keyword>
<keyword evidence="11" id="KW-1185">Reference proteome</keyword>
<keyword evidence="10" id="KW-0560">Oxidoreductase</keyword>
<dbReference type="HAMAP" id="MF_00445">
    <property type="entry name" value="NDH1_NuoN_1"/>
    <property type="match status" value="1"/>
</dbReference>
<feature type="compositionally biased region" description="Low complexity" evidence="8">
    <location>
        <begin position="499"/>
        <end position="508"/>
    </location>
</feature>
<evidence type="ECO:0000256" key="5">
    <source>
        <dbReference type="ARBA" id="ARBA00023136"/>
    </source>
</evidence>
<evidence type="ECO:0000256" key="2">
    <source>
        <dbReference type="ARBA" id="ARBA00004127"/>
    </source>
</evidence>
<protein>
    <recommendedName>
        <fullName evidence="6">NADH-quinone oxidoreductase subunit N</fullName>
        <ecNumber evidence="6">7.1.1.-</ecNumber>
    </recommendedName>
    <alternativeName>
        <fullName evidence="6">NADH dehydrogenase I subunit N</fullName>
    </alternativeName>
    <alternativeName>
        <fullName evidence="6">NDH-1 subunit N</fullName>
    </alternativeName>
</protein>
<dbReference type="EMBL" id="JAVAMQ010000001">
    <property type="protein sequence ID" value="MDP5305786.1"/>
    <property type="molecule type" value="Genomic_DNA"/>
</dbReference>
<feature type="transmembrane region" description="Helical" evidence="6">
    <location>
        <begin position="104"/>
        <end position="121"/>
    </location>
</feature>
<accession>A0ABT9J7M1</accession>
<dbReference type="PRINTS" id="PR01434">
    <property type="entry name" value="NADHDHGNASE5"/>
</dbReference>
<feature type="transmembrane region" description="Helical" evidence="6">
    <location>
        <begin position="202"/>
        <end position="226"/>
    </location>
</feature>
<feature type="transmembrane region" description="Helical" evidence="6">
    <location>
        <begin position="366"/>
        <end position="390"/>
    </location>
</feature>
<keyword evidence="3 6" id="KW-0812">Transmembrane</keyword>
<keyword evidence="6" id="KW-0520">NAD</keyword>
<dbReference type="GO" id="GO:0050136">
    <property type="term" value="F:NADH dehydrogenase (quinone) (non-electrogenic) activity"/>
    <property type="evidence" value="ECO:0007669"/>
    <property type="project" value="UniProtKB-EC"/>
</dbReference>
<feature type="transmembrane region" description="Helical" evidence="6">
    <location>
        <begin position="238"/>
        <end position="259"/>
    </location>
</feature>
<feature type="domain" description="NADH:quinone oxidoreductase/Mrp antiporter transmembrane" evidence="9">
    <location>
        <begin position="123"/>
        <end position="417"/>
    </location>
</feature>
<keyword evidence="6" id="KW-1003">Cell membrane</keyword>
<evidence type="ECO:0000256" key="7">
    <source>
        <dbReference type="RuleBase" id="RU000320"/>
    </source>
</evidence>
<evidence type="ECO:0000259" key="9">
    <source>
        <dbReference type="Pfam" id="PF00361"/>
    </source>
</evidence>
<feature type="transmembrane region" description="Helical" evidence="6">
    <location>
        <begin position="76"/>
        <end position="97"/>
    </location>
</feature>
<evidence type="ECO:0000313" key="11">
    <source>
        <dbReference type="Proteomes" id="UP001224997"/>
    </source>
</evidence>
<dbReference type="NCBIfam" id="TIGR01770">
    <property type="entry name" value="NDH_I_N"/>
    <property type="match status" value="1"/>
</dbReference>
<reference evidence="10 11" key="1">
    <citation type="submission" date="2023-08" db="EMBL/GenBank/DDBJ databases">
        <authorList>
            <person name="Park J.-S."/>
        </authorList>
    </citation>
    <scope>NUCLEOTIDE SEQUENCE [LARGE SCALE GENOMIC DNA]</scope>
    <source>
        <strain evidence="10 11">2205BS29-5</strain>
    </source>
</reference>
<keyword evidence="4 6" id="KW-1133">Transmembrane helix</keyword>
<dbReference type="InterPro" id="IPR001750">
    <property type="entry name" value="ND/Mrp_TM"/>
</dbReference>
<proteinExistence type="inferred from homology"/>
<feature type="transmembrane region" description="Helical" evidence="6">
    <location>
        <begin position="325"/>
        <end position="345"/>
    </location>
</feature>
<feature type="transmembrane region" description="Helical" evidence="6">
    <location>
        <begin position="38"/>
        <end position="56"/>
    </location>
</feature>